<protein>
    <submittedName>
        <fullName evidence="1">Uncharacterized protein</fullName>
    </submittedName>
</protein>
<name>C6DZY3_GEOSM</name>
<sequence>MKKAKCRPREEHIARRGAGWENGQTVIPQQPMLLTDVMLAPVEMKQSSAGLHVVDLSQEGANIMKLACSVLLRQTALATSSKTVQVVIRQF</sequence>
<dbReference type="KEGG" id="gem:GM21_2485"/>
<reference evidence="1" key="1">
    <citation type="submission" date="2009-07" db="EMBL/GenBank/DDBJ databases">
        <title>Complete sequence of Geobacter sp. M21.</title>
        <authorList>
            <consortium name="US DOE Joint Genome Institute"/>
            <person name="Lucas S."/>
            <person name="Copeland A."/>
            <person name="Lapidus A."/>
            <person name="Glavina del Rio T."/>
            <person name="Dalin E."/>
            <person name="Tice H."/>
            <person name="Bruce D."/>
            <person name="Goodwin L."/>
            <person name="Pitluck S."/>
            <person name="Saunders E."/>
            <person name="Brettin T."/>
            <person name="Detter J.C."/>
            <person name="Han C."/>
            <person name="Larimer F."/>
            <person name="Land M."/>
            <person name="Hauser L."/>
            <person name="Kyrpides N."/>
            <person name="Ovchinnikova G."/>
            <person name="Lovley D."/>
        </authorList>
    </citation>
    <scope>NUCLEOTIDE SEQUENCE [LARGE SCALE GENOMIC DNA]</scope>
    <source>
        <strain evidence="1">M21</strain>
    </source>
</reference>
<dbReference type="STRING" id="443144.GM21_2485"/>
<accession>C6DZY3</accession>
<organism evidence="1">
    <name type="scientific">Geobacter sp. (strain M21)</name>
    <dbReference type="NCBI Taxonomy" id="443144"/>
    <lineage>
        <taxon>Bacteria</taxon>
        <taxon>Pseudomonadati</taxon>
        <taxon>Thermodesulfobacteriota</taxon>
        <taxon>Desulfuromonadia</taxon>
        <taxon>Geobacterales</taxon>
        <taxon>Geobacteraceae</taxon>
        <taxon>Geobacter</taxon>
    </lineage>
</organism>
<gene>
    <name evidence="1" type="ordered locus">GM21_2485</name>
</gene>
<dbReference type="OrthoDB" id="9897055at2"/>
<evidence type="ECO:0000313" key="1">
    <source>
        <dbReference type="EMBL" id="ACT18527.1"/>
    </source>
</evidence>
<dbReference type="EMBL" id="CP001661">
    <property type="protein sequence ID" value="ACT18527.1"/>
    <property type="molecule type" value="Genomic_DNA"/>
</dbReference>
<proteinExistence type="predicted"/>
<dbReference type="AlphaFoldDB" id="C6DZY3"/>
<dbReference type="HOGENOM" id="CLU_2422741_0_0_7"/>